<dbReference type="GO" id="GO:0008168">
    <property type="term" value="F:methyltransferase activity"/>
    <property type="evidence" value="ECO:0007669"/>
    <property type="project" value="UniProtKB-KW"/>
</dbReference>
<dbReference type="InterPro" id="IPR004441">
    <property type="entry name" value="rRNA_MeTrfase_TrmH"/>
</dbReference>
<evidence type="ECO:0000256" key="2">
    <source>
        <dbReference type="ARBA" id="ARBA00022679"/>
    </source>
</evidence>
<evidence type="ECO:0000256" key="1">
    <source>
        <dbReference type="ARBA" id="ARBA00022603"/>
    </source>
</evidence>
<dbReference type="Gene3D" id="3.40.1280.10">
    <property type="match status" value="1"/>
</dbReference>
<dbReference type="Proteomes" id="UP001596137">
    <property type="component" value="Unassembled WGS sequence"/>
</dbReference>
<keyword evidence="2" id="KW-0808">Transferase</keyword>
<dbReference type="InterPro" id="IPR029026">
    <property type="entry name" value="tRNA_m1G_MTases_N"/>
</dbReference>
<dbReference type="EMBL" id="JBHSRF010000048">
    <property type="protein sequence ID" value="MFC6084738.1"/>
    <property type="molecule type" value="Genomic_DNA"/>
</dbReference>
<dbReference type="RefSeq" id="WP_380758113.1">
    <property type="nucleotide sequence ID" value="NZ_JBHSRF010000048.1"/>
</dbReference>
<dbReference type="GO" id="GO:0032259">
    <property type="term" value="P:methylation"/>
    <property type="evidence" value="ECO:0007669"/>
    <property type="project" value="UniProtKB-KW"/>
</dbReference>
<evidence type="ECO:0000313" key="4">
    <source>
        <dbReference type="EMBL" id="MFC6084738.1"/>
    </source>
</evidence>
<proteinExistence type="predicted"/>
<protein>
    <submittedName>
        <fullName evidence="4">RNA methyltransferase</fullName>
    </submittedName>
</protein>
<accession>A0ABW1NPF7</accession>
<evidence type="ECO:0000259" key="3">
    <source>
        <dbReference type="Pfam" id="PF00588"/>
    </source>
</evidence>
<keyword evidence="5" id="KW-1185">Reference proteome</keyword>
<organism evidence="4 5">
    <name type="scientific">Sphaerisporangium aureirubrum</name>
    <dbReference type="NCBI Taxonomy" id="1544736"/>
    <lineage>
        <taxon>Bacteria</taxon>
        <taxon>Bacillati</taxon>
        <taxon>Actinomycetota</taxon>
        <taxon>Actinomycetes</taxon>
        <taxon>Streptosporangiales</taxon>
        <taxon>Streptosporangiaceae</taxon>
        <taxon>Sphaerisporangium</taxon>
    </lineage>
</organism>
<dbReference type="InterPro" id="IPR001537">
    <property type="entry name" value="SpoU_MeTrfase"/>
</dbReference>
<dbReference type="Pfam" id="PF00588">
    <property type="entry name" value="SpoU_methylase"/>
    <property type="match status" value="1"/>
</dbReference>
<reference evidence="5" key="1">
    <citation type="journal article" date="2019" name="Int. J. Syst. Evol. Microbiol.">
        <title>The Global Catalogue of Microorganisms (GCM) 10K type strain sequencing project: providing services to taxonomists for standard genome sequencing and annotation.</title>
        <authorList>
            <consortium name="The Broad Institute Genomics Platform"/>
            <consortium name="The Broad Institute Genome Sequencing Center for Infectious Disease"/>
            <person name="Wu L."/>
            <person name="Ma J."/>
        </authorList>
    </citation>
    <scope>NUCLEOTIDE SEQUENCE [LARGE SCALE GENOMIC DNA]</scope>
    <source>
        <strain evidence="5">JCM 30346</strain>
    </source>
</reference>
<sequence length="193" mass="20937">MTTGTRRQLRQTDVKRLNRTWRRGTEKRLALILESVTGPFNVGSIFRTAAAFGAERMWLAGNTTPPTNPKVQKTALGTDRLVPWEEAVPPVDAIREAREAGYTVIAVELTGDAVPLHRARLDRDVCLVLGSEDHGCSPAVLQAVDEVIYIPQVGRVGSFNVGVAAAIVLSETRRQEWAAAGLAPAAEARDDRG</sequence>
<dbReference type="CDD" id="cd18097">
    <property type="entry name" value="SpoU-like"/>
    <property type="match status" value="1"/>
</dbReference>
<comment type="caution">
    <text evidence="4">The sequence shown here is derived from an EMBL/GenBank/DDBJ whole genome shotgun (WGS) entry which is preliminary data.</text>
</comment>
<keyword evidence="1 4" id="KW-0489">Methyltransferase</keyword>
<dbReference type="InterPro" id="IPR029028">
    <property type="entry name" value="Alpha/beta_knot_MTases"/>
</dbReference>
<name>A0ABW1NPF7_9ACTN</name>
<dbReference type="PANTHER" id="PTHR46429:SF1">
    <property type="entry name" value="23S RRNA (GUANOSINE-2'-O-)-METHYLTRANSFERASE RLMB"/>
    <property type="match status" value="1"/>
</dbReference>
<gene>
    <name evidence="4" type="ORF">ACFP1K_26500</name>
</gene>
<dbReference type="SUPFAM" id="SSF75217">
    <property type="entry name" value="alpha/beta knot"/>
    <property type="match status" value="1"/>
</dbReference>
<dbReference type="PANTHER" id="PTHR46429">
    <property type="entry name" value="23S RRNA (GUANOSINE-2'-O-)-METHYLTRANSFERASE RLMB"/>
    <property type="match status" value="1"/>
</dbReference>
<feature type="domain" description="tRNA/rRNA methyltransferase SpoU type" evidence="3">
    <location>
        <begin position="29"/>
        <end position="169"/>
    </location>
</feature>
<evidence type="ECO:0000313" key="5">
    <source>
        <dbReference type="Proteomes" id="UP001596137"/>
    </source>
</evidence>